<dbReference type="PANTHER" id="PTHR33930">
    <property type="entry name" value="ALKYL HYDROPEROXIDE REDUCTASE AHPD"/>
    <property type="match status" value="1"/>
</dbReference>
<dbReference type="AlphaFoldDB" id="X1R3H4"/>
<dbReference type="PANTHER" id="PTHR33930:SF2">
    <property type="entry name" value="BLR3452 PROTEIN"/>
    <property type="match status" value="1"/>
</dbReference>
<dbReference type="NCBIfam" id="TIGR00778">
    <property type="entry name" value="ahpD_dom"/>
    <property type="match status" value="1"/>
</dbReference>
<feature type="domain" description="Carboxymuconolactone decarboxylase-like" evidence="1">
    <location>
        <begin position="28"/>
        <end position="106"/>
    </location>
</feature>
<dbReference type="Pfam" id="PF02627">
    <property type="entry name" value="CMD"/>
    <property type="match status" value="1"/>
</dbReference>
<organism evidence="2">
    <name type="scientific">marine sediment metagenome</name>
    <dbReference type="NCBI Taxonomy" id="412755"/>
    <lineage>
        <taxon>unclassified sequences</taxon>
        <taxon>metagenomes</taxon>
        <taxon>ecological metagenomes</taxon>
    </lineage>
</organism>
<evidence type="ECO:0000313" key="2">
    <source>
        <dbReference type="EMBL" id="GAI75297.1"/>
    </source>
</evidence>
<comment type="caution">
    <text evidence="2">The sequence shown here is derived from an EMBL/GenBank/DDBJ whole genome shotgun (WGS) entry which is preliminary data.</text>
</comment>
<proteinExistence type="predicted"/>
<dbReference type="EMBL" id="BARW01013028">
    <property type="protein sequence ID" value="GAI75297.1"/>
    <property type="molecule type" value="Genomic_DNA"/>
</dbReference>
<dbReference type="InterPro" id="IPR004675">
    <property type="entry name" value="AhpD_core"/>
</dbReference>
<protein>
    <recommendedName>
        <fullName evidence="1">Carboxymuconolactone decarboxylase-like domain-containing protein</fullName>
    </recommendedName>
</protein>
<sequence>MAKNPREILNDLSGGLEALGKADSQRLQAFRTFSQAVKKPGALDLKTKELIGLAIGLYTHCEYCIVHHTNGAFKAGATREELIETAFVACSMGGGPTLAYSATLLQDAINTFAPDYGK</sequence>
<name>X1R3H4_9ZZZZ</name>
<dbReference type="Gene3D" id="1.20.1290.10">
    <property type="entry name" value="AhpD-like"/>
    <property type="match status" value="1"/>
</dbReference>
<accession>X1R3H4</accession>
<dbReference type="GO" id="GO:0051920">
    <property type="term" value="F:peroxiredoxin activity"/>
    <property type="evidence" value="ECO:0007669"/>
    <property type="project" value="InterPro"/>
</dbReference>
<dbReference type="SUPFAM" id="SSF69118">
    <property type="entry name" value="AhpD-like"/>
    <property type="match status" value="1"/>
</dbReference>
<reference evidence="2" key="1">
    <citation type="journal article" date="2014" name="Front. Microbiol.">
        <title>High frequency of phylogenetically diverse reductive dehalogenase-homologous genes in deep subseafloor sedimentary metagenomes.</title>
        <authorList>
            <person name="Kawai M."/>
            <person name="Futagami T."/>
            <person name="Toyoda A."/>
            <person name="Takaki Y."/>
            <person name="Nishi S."/>
            <person name="Hori S."/>
            <person name="Arai W."/>
            <person name="Tsubouchi T."/>
            <person name="Morono Y."/>
            <person name="Uchiyama I."/>
            <person name="Ito T."/>
            <person name="Fujiyama A."/>
            <person name="Inagaki F."/>
            <person name="Takami H."/>
        </authorList>
    </citation>
    <scope>NUCLEOTIDE SEQUENCE</scope>
    <source>
        <strain evidence="2">Expedition CK06-06</strain>
    </source>
</reference>
<dbReference type="InterPro" id="IPR003779">
    <property type="entry name" value="CMD-like"/>
</dbReference>
<evidence type="ECO:0000259" key="1">
    <source>
        <dbReference type="Pfam" id="PF02627"/>
    </source>
</evidence>
<dbReference type="InterPro" id="IPR029032">
    <property type="entry name" value="AhpD-like"/>
</dbReference>
<gene>
    <name evidence="2" type="ORF">S12H4_24154</name>
</gene>